<evidence type="ECO:0000256" key="2">
    <source>
        <dbReference type="ARBA" id="ARBA00022692"/>
    </source>
</evidence>
<reference evidence="12" key="1">
    <citation type="submission" date="2020-06" db="EMBL/GenBank/DDBJ databases">
        <authorList>
            <consortium name="Plant Systems Biology data submission"/>
        </authorList>
    </citation>
    <scope>NUCLEOTIDE SEQUENCE</scope>
    <source>
        <strain evidence="12">D6</strain>
    </source>
</reference>
<proteinExistence type="predicted"/>
<keyword evidence="6" id="KW-0456">Lyase</keyword>
<dbReference type="InterPro" id="IPR042240">
    <property type="entry name" value="CHASE_sf"/>
</dbReference>
<feature type="transmembrane region" description="Helical" evidence="8">
    <location>
        <begin position="83"/>
        <end position="105"/>
    </location>
</feature>
<comment type="subcellular location">
    <subcellularLocation>
        <location evidence="1">Membrane</location>
    </subcellularLocation>
</comment>
<dbReference type="GO" id="GO:0004114">
    <property type="term" value="F:3',5'-cyclic-nucleotide phosphodiesterase activity"/>
    <property type="evidence" value="ECO:0007669"/>
    <property type="project" value="InterPro"/>
</dbReference>
<dbReference type="Pfam" id="PF00211">
    <property type="entry name" value="Guanylate_cyc"/>
    <property type="match status" value="1"/>
</dbReference>
<evidence type="ECO:0000256" key="4">
    <source>
        <dbReference type="ARBA" id="ARBA00022989"/>
    </source>
</evidence>
<dbReference type="GO" id="GO:0004383">
    <property type="term" value="F:guanylate cyclase activity"/>
    <property type="evidence" value="ECO:0007669"/>
    <property type="project" value="TreeGrafter"/>
</dbReference>
<evidence type="ECO:0000256" key="7">
    <source>
        <dbReference type="SAM" id="MobiDB-lite"/>
    </source>
</evidence>
<dbReference type="OrthoDB" id="546632at2759"/>
<keyword evidence="3" id="KW-0547">Nucleotide-binding</keyword>
<dbReference type="InterPro" id="IPR006189">
    <property type="entry name" value="CHASE_dom"/>
</dbReference>
<dbReference type="GO" id="GO:0005886">
    <property type="term" value="C:plasma membrane"/>
    <property type="evidence" value="ECO:0007669"/>
    <property type="project" value="TreeGrafter"/>
</dbReference>
<keyword evidence="12" id="KW-0675">Receptor</keyword>
<accession>A0A9N8D8G0</accession>
<dbReference type="Pfam" id="PF00233">
    <property type="entry name" value="PDEase_I"/>
    <property type="match status" value="1"/>
</dbReference>
<feature type="domain" description="Guanylate cyclase" evidence="9">
    <location>
        <begin position="542"/>
        <end position="676"/>
    </location>
</feature>
<dbReference type="Gene3D" id="1.10.1300.10">
    <property type="entry name" value="3'5'-cyclic nucleotide phosphodiesterase, catalytic domain"/>
    <property type="match status" value="1"/>
</dbReference>
<dbReference type="PANTHER" id="PTHR11920">
    <property type="entry name" value="GUANYLYL CYCLASE"/>
    <property type="match status" value="1"/>
</dbReference>
<organism evidence="12 13">
    <name type="scientific">Seminavis robusta</name>
    <dbReference type="NCBI Taxonomy" id="568900"/>
    <lineage>
        <taxon>Eukaryota</taxon>
        <taxon>Sar</taxon>
        <taxon>Stramenopiles</taxon>
        <taxon>Ochrophyta</taxon>
        <taxon>Bacillariophyta</taxon>
        <taxon>Bacillariophyceae</taxon>
        <taxon>Bacillariophycidae</taxon>
        <taxon>Naviculales</taxon>
        <taxon>Naviculaceae</taxon>
        <taxon>Seminavis</taxon>
    </lineage>
</organism>
<dbReference type="InterPro" id="IPR002073">
    <property type="entry name" value="PDEase_catalytic_dom"/>
</dbReference>
<feature type="domain" description="CHASE" evidence="10">
    <location>
        <begin position="234"/>
        <end position="300"/>
    </location>
</feature>
<dbReference type="SUPFAM" id="SSF55073">
    <property type="entry name" value="Nucleotide cyclase"/>
    <property type="match status" value="1"/>
</dbReference>
<dbReference type="GO" id="GO:0035556">
    <property type="term" value="P:intracellular signal transduction"/>
    <property type="evidence" value="ECO:0007669"/>
    <property type="project" value="InterPro"/>
</dbReference>
<dbReference type="PROSITE" id="PS50839">
    <property type="entry name" value="CHASE"/>
    <property type="match status" value="1"/>
</dbReference>
<dbReference type="PROSITE" id="PS51845">
    <property type="entry name" value="PDEASE_I_2"/>
    <property type="match status" value="1"/>
</dbReference>
<keyword evidence="13" id="KW-1185">Reference proteome</keyword>
<dbReference type="SMART" id="SM01079">
    <property type="entry name" value="CHASE"/>
    <property type="match status" value="1"/>
</dbReference>
<dbReference type="GO" id="GO:0007168">
    <property type="term" value="P:receptor guanylyl cyclase signaling pathway"/>
    <property type="evidence" value="ECO:0007669"/>
    <property type="project" value="TreeGrafter"/>
</dbReference>
<dbReference type="GO" id="GO:0001653">
    <property type="term" value="F:peptide receptor activity"/>
    <property type="evidence" value="ECO:0007669"/>
    <property type="project" value="TreeGrafter"/>
</dbReference>
<gene>
    <name evidence="12" type="ORF">SEMRO_34_G022100.1</name>
</gene>
<evidence type="ECO:0000256" key="6">
    <source>
        <dbReference type="ARBA" id="ARBA00023239"/>
    </source>
</evidence>
<protein>
    <submittedName>
        <fullName evidence="12">Receptor-type guanylate cyclase gcy</fullName>
    </submittedName>
</protein>
<dbReference type="GO" id="GO:0000166">
    <property type="term" value="F:nucleotide binding"/>
    <property type="evidence" value="ECO:0007669"/>
    <property type="project" value="UniProtKB-KW"/>
</dbReference>
<comment type="caution">
    <text evidence="12">The sequence shown here is derived from an EMBL/GenBank/DDBJ whole genome shotgun (WGS) entry which is preliminary data.</text>
</comment>
<dbReference type="InterPro" id="IPR050401">
    <property type="entry name" value="Cyclic_nucleotide_synthase"/>
</dbReference>
<dbReference type="GO" id="GO:0004016">
    <property type="term" value="F:adenylate cyclase activity"/>
    <property type="evidence" value="ECO:0007669"/>
    <property type="project" value="TreeGrafter"/>
</dbReference>
<dbReference type="SMART" id="SM00044">
    <property type="entry name" value="CYCc"/>
    <property type="match status" value="1"/>
</dbReference>
<evidence type="ECO:0000313" key="12">
    <source>
        <dbReference type="EMBL" id="CAB9498277.1"/>
    </source>
</evidence>
<evidence type="ECO:0000259" key="9">
    <source>
        <dbReference type="PROSITE" id="PS50125"/>
    </source>
</evidence>
<evidence type="ECO:0000259" key="10">
    <source>
        <dbReference type="PROSITE" id="PS50839"/>
    </source>
</evidence>
<dbReference type="Gene3D" id="3.30.450.350">
    <property type="entry name" value="CHASE domain"/>
    <property type="match status" value="1"/>
</dbReference>
<evidence type="ECO:0000259" key="11">
    <source>
        <dbReference type="PROSITE" id="PS51845"/>
    </source>
</evidence>
<keyword evidence="5 8" id="KW-0472">Membrane</keyword>
<evidence type="ECO:0000313" key="13">
    <source>
        <dbReference type="Proteomes" id="UP001153069"/>
    </source>
</evidence>
<name>A0A9N8D8G0_9STRA</name>
<keyword evidence="4 8" id="KW-1133">Transmembrane helix</keyword>
<sequence>MTMSHGSFPGGTSGLSDASSLVGSGVLALDELSQVYENDDDSNLLDFLDETNGSSVRSNSASGGGSVLEKQSLDMDRIAKKTYLVAFLVVLVGALASASFLYLGISNANGDQKALFERRAAEMKKEIVNSWHDYELATLWIHESCRNWRTDNMTRMDFRVLYQYLIYDQELEFFAAEWIPNATHAERAAMEQRASQEWPAYQPGFNYTGFKGLQPNPDKQEGAPPLTVQHRSEQPWYFPMHFMEPVKNLGGKGHLDLFTVPNLKPAILQALSTMKPALTAPFILVHETEAYGNSVVLFHPGPFIPQDLTPNVQHRDLSNMVVKVRDLLTRASRNQGESLAAHLYDITSEDKPPMVMGGIEIRIGQNASSSAQDKTDVKDLSFPQVPLDQLDRSSKLFFEADIAVASRTWKIAILPVDDSYQPDLTFIVISGSMIFLASLLLAIWMLHNLRKSIKMQRIITTAAAEASIVSSLFPEKVRERLIQDATAAKAKRTQPLSKAQAFLNNGSDKNSSDKNPFRPSDQLTSEGLFGSKPIAELHPYTTVVFMDMVGFTAWSSVREASQVFTLLEILYNSFDNIAKRRRVFKVETVGDCYVAVSGVPEPRKNHAVVIARFANDCIKRMHQLSRALETTLGPDTADLALRVGIHSGQVTAGVLRGDKGRFQLFGDTVNMAARMESTGAQNKIHCSAYTAELISEAGFEKWIVPREEKINIKGKGRLQTYFVRIISGSKASKASVSAPTQTPGARDTTDREDAKTTRLVNWNLEVLSKLLRRVLARRHAMNKPRSKASSFSTSETSLQGCALETVQEIIALPGFSEAAISQQVDPDSIVLDDVVVDQLQGLITKISAMYRNNSFHSFEHASHVLMSVDKMMTRILAPKEIVSKKAEVGCDLQRVEAELHTATFGLTSEPMIQFACAYAALIHDLDHQGVPNSTLVTENDPLAVKYNNKSVAERNSLDLAWDLFHEPEYKDLLNCICGDAEEYQRFRHLVVNSVMATDIMDKELGAARKNRWNKAFSEEKESEEEDQMAVNRKATIVIEHLIQASDISHTMQHWHVYVKWNERLFHELYRAYKTGRIEKDPSEGWYQGELGFFDFYIIPLAKKLFTCGVFGVSSDEFLNYARTNRAEWEQKGEALVEQYLMNYKHKFGDDVRVHDDCEQSHEQAERLPVSNGVDC</sequence>
<evidence type="ECO:0000256" key="5">
    <source>
        <dbReference type="ARBA" id="ARBA00023136"/>
    </source>
</evidence>
<dbReference type="PROSITE" id="PS50125">
    <property type="entry name" value="GUANYLATE_CYCLASE_2"/>
    <property type="match status" value="1"/>
</dbReference>
<dbReference type="InterPro" id="IPR036971">
    <property type="entry name" value="PDEase_catalytic_dom_sf"/>
</dbReference>
<dbReference type="Pfam" id="PF03924">
    <property type="entry name" value="CHASE"/>
    <property type="match status" value="1"/>
</dbReference>
<feature type="transmembrane region" description="Helical" evidence="8">
    <location>
        <begin position="424"/>
        <end position="446"/>
    </location>
</feature>
<evidence type="ECO:0000256" key="3">
    <source>
        <dbReference type="ARBA" id="ARBA00022741"/>
    </source>
</evidence>
<dbReference type="InterPro" id="IPR001054">
    <property type="entry name" value="A/G_cyclase"/>
</dbReference>
<dbReference type="InterPro" id="IPR029787">
    <property type="entry name" value="Nucleotide_cyclase"/>
</dbReference>
<evidence type="ECO:0000256" key="8">
    <source>
        <dbReference type="SAM" id="Phobius"/>
    </source>
</evidence>
<feature type="domain" description="PDEase" evidence="11">
    <location>
        <begin position="763"/>
        <end position="999"/>
    </location>
</feature>
<dbReference type="Proteomes" id="UP001153069">
    <property type="component" value="Unassembled WGS sequence"/>
</dbReference>
<dbReference type="Gene3D" id="3.30.70.1230">
    <property type="entry name" value="Nucleotide cyclase"/>
    <property type="match status" value="1"/>
</dbReference>
<dbReference type="AlphaFoldDB" id="A0A9N8D8G0"/>
<dbReference type="PANTHER" id="PTHR11920:SF335">
    <property type="entry name" value="GUANYLATE CYCLASE"/>
    <property type="match status" value="1"/>
</dbReference>
<evidence type="ECO:0000256" key="1">
    <source>
        <dbReference type="ARBA" id="ARBA00004370"/>
    </source>
</evidence>
<dbReference type="CDD" id="cd07302">
    <property type="entry name" value="CHD"/>
    <property type="match status" value="1"/>
</dbReference>
<feature type="region of interest" description="Disordered" evidence="7">
    <location>
        <begin position="733"/>
        <end position="754"/>
    </location>
</feature>
<dbReference type="EMBL" id="CAICTM010000034">
    <property type="protein sequence ID" value="CAB9498277.1"/>
    <property type="molecule type" value="Genomic_DNA"/>
</dbReference>
<keyword evidence="2 8" id="KW-0812">Transmembrane</keyword>
<dbReference type="SUPFAM" id="SSF109604">
    <property type="entry name" value="HD-domain/PDEase-like"/>
    <property type="match status" value="1"/>
</dbReference>